<gene>
    <name evidence="1" type="ORF">AAFF_G00241550</name>
</gene>
<dbReference type="EMBL" id="JAINUG010000032">
    <property type="protein sequence ID" value="KAJ8409134.1"/>
    <property type="molecule type" value="Genomic_DNA"/>
</dbReference>
<keyword evidence="2" id="KW-1185">Reference proteome</keyword>
<dbReference type="AlphaFoldDB" id="A0AAD7SUN4"/>
<proteinExistence type="predicted"/>
<organism evidence="1 2">
    <name type="scientific">Aldrovandia affinis</name>
    <dbReference type="NCBI Taxonomy" id="143900"/>
    <lineage>
        <taxon>Eukaryota</taxon>
        <taxon>Metazoa</taxon>
        <taxon>Chordata</taxon>
        <taxon>Craniata</taxon>
        <taxon>Vertebrata</taxon>
        <taxon>Euteleostomi</taxon>
        <taxon>Actinopterygii</taxon>
        <taxon>Neopterygii</taxon>
        <taxon>Teleostei</taxon>
        <taxon>Notacanthiformes</taxon>
        <taxon>Halosauridae</taxon>
        <taxon>Aldrovandia</taxon>
    </lineage>
</organism>
<dbReference type="Proteomes" id="UP001221898">
    <property type="component" value="Unassembled WGS sequence"/>
</dbReference>
<evidence type="ECO:0000313" key="1">
    <source>
        <dbReference type="EMBL" id="KAJ8409134.1"/>
    </source>
</evidence>
<comment type="caution">
    <text evidence="1">The sequence shown here is derived from an EMBL/GenBank/DDBJ whole genome shotgun (WGS) entry which is preliminary data.</text>
</comment>
<protein>
    <submittedName>
        <fullName evidence="1">Uncharacterized protein</fullName>
    </submittedName>
</protein>
<reference evidence="1" key="1">
    <citation type="journal article" date="2023" name="Science">
        <title>Genome structures resolve the early diversification of teleost fishes.</title>
        <authorList>
            <person name="Parey E."/>
            <person name="Louis A."/>
            <person name="Montfort J."/>
            <person name="Bouchez O."/>
            <person name="Roques C."/>
            <person name="Iampietro C."/>
            <person name="Lluch J."/>
            <person name="Castinel A."/>
            <person name="Donnadieu C."/>
            <person name="Desvignes T."/>
            <person name="Floi Bucao C."/>
            <person name="Jouanno E."/>
            <person name="Wen M."/>
            <person name="Mejri S."/>
            <person name="Dirks R."/>
            <person name="Jansen H."/>
            <person name="Henkel C."/>
            <person name="Chen W.J."/>
            <person name="Zahm M."/>
            <person name="Cabau C."/>
            <person name="Klopp C."/>
            <person name="Thompson A.W."/>
            <person name="Robinson-Rechavi M."/>
            <person name="Braasch I."/>
            <person name="Lecointre G."/>
            <person name="Bobe J."/>
            <person name="Postlethwait J.H."/>
            <person name="Berthelot C."/>
            <person name="Roest Crollius H."/>
            <person name="Guiguen Y."/>
        </authorList>
    </citation>
    <scope>NUCLEOTIDE SEQUENCE</scope>
    <source>
        <strain evidence="1">NC1722</strain>
    </source>
</reference>
<evidence type="ECO:0000313" key="2">
    <source>
        <dbReference type="Proteomes" id="UP001221898"/>
    </source>
</evidence>
<name>A0AAD7SUN4_9TELE</name>
<accession>A0AAD7SUN4</accession>
<sequence length="84" mass="9632">MREKTHTCNPGDGFTQRSFAAPERWIIRDFRMDMWRTKEGDVYAPPVSLLKWRGPEAQTAGRGETFFHELAESLTATKQIYGGP</sequence>